<comment type="subcellular location">
    <subcellularLocation>
        <location evidence="1">Cell membrane</location>
        <topology evidence="1">Multi-pass membrane protein</topology>
    </subcellularLocation>
</comment>
<dbReference type="AlphaFoldDB" id="A0A5E4ZGD2"/>
<dbReference type="InterPro" id="IPR018247">
    <property type="entry name" value="EF_Hand_1_Ca_BS"/>
</dbReference>
<evidence type="ECO:0000256" key="8">
    <source>
        <dbReference type="ARBA" id="ARBA00023065"/>
    </source>
</evidence>
<feature type="transmembrane region" description="Helical" evidence="12">
    <location>
        <begin position="270"/>
        <end position="289"/>
    </location>
</feature>
<dbReference type="Gene3D" id="3.30.460.20">
    <property type="entry name" value="CorA soluble domain-like"/>
    <property type="match status" value="1"/>
</dbReference>
<dbReference type="PANTHER" id="PTHR46494">
    <property type="entry name" value="CORA FAMILY METAL ION TRANSPORTER (EUROFUNG)"/>
    <property type="match status" value="1"/>
</dbReference>
<dbReference type="GO" id="GO:0015087">
    <property type="term" value="F:cobalt ion transmembrane transporter activity"/>
    <property type="evidence" value="ECO:0007669"/>
    <property type="project" value="TreeGrafter"/>
</dbReference>
<reference evidence="13 14" key="1">
    <citation type="submission" date="2019-08" db="EMBL/GenBank/DDBJ databases">
        <authorList>
            <person name="Peeters C."/>
        </authorList>
    </citation>
    <scope>NUCLEOTIDE SEQUENCE [LARGE SCALE GENOMIC DNA]</scope>
    <source>
        <strain evidence="13 14">LMG 30175</strain>
    </source>
</reference>
<evidence type="ECO:0000256" key="11">
    <source>
        <dbReference type="ARBA" id="ARBA00045497"/>
    </source>
</evidence>
<keyword evidence="4" id="KW-1003">Cell membrane</keyword>
<dbReference type="InterPro" id="IPR045863">
    <property type="entry name" value="CorA_TM1_TM2"/>
</dbReference>
<evidence type="ECO:0000256" key="2">
    <source>
        <dbReference type="ARBA" id="ARBA00009765"/>
    </source>
</evidence>
<dbReference type="GO" id="GO:0050897">
    <property type="term" value="F:cobalt ion binding"/>
    <property type="evidence" value="ECO:0007669"/>
    <property type="project" value="TreeGrafter"/>
</dbReference>
<organism evidence="13 14">
    <name type="scientific">Pandoraea terrae</name>
    <dbReference type="NCBI Taxonomy" id="1537710"/>
    <lineage>
        <taxon>Bacteria</taxon>
        <taxon>Pseudomonadati</taxon>
        <taxon>Pseudomonadota</taxon>
        <taxon>Betaproteobacteria</taxon>
        <taxon>Burkholderiales</taxon>
        <taxon>Burkholderiaceae</taxon>
        <taxon>Pandoraea</taxon>
    </lineage>
</organism>
<dbReference type="Proteomes" id="UP000414233">
    <property type="component" value="Unassembled WGS sequence"/>
</dbReference>
<dbReference type="PANTHER" id="PTHR46494:SF1">
    <property type="entry name" value="CORA FAMILY METAL ION TRANSPORTER (EUROFUNG)"/>
    <property type="match status" value="1"/>
</dbReference>
<keyword evidence="5 12" id="KW-0812">Transmembrane</keyword>
<evidence type="ECO:0000256" key="7">
    <source>
        <dbReference type="ARBA" id="ARBA00022989"/>
    </source>
</evidence>
<gene>
    <name evidence="13" type="ORF">PTE30175_05502</name>
</gene>
<dbReference type="InterPro" id="IPR045861">
    <property type="entry name" value="CorA_cytoplasmic_dom"/>
</dbReference>
<dbReference type="Pfam" id="PF01544">
    <property type="entry name" value="CorA"/>
    <property type="match status" value="1"/>
</dbReference>
<dbReference type="OrthoDB" id="9803416at2"/>
<evidence type="ECO:0000256" key="4">
    <source>
        <dbReference type="ARBA" id="ARBA00022475"/>
    </source>
</evidence>
<dbReference type="SUPFAM" id="SSF144083">
    <property type="entry name" value="Magnesium transport protein CorA, transmembrane region"/>
    <property type="match status" value="1"/>
</dbReference>
<name>A0A5E4ZGD2_9BURK</name>
<feature type="transmembrane region" description="Helical" evidence="12">
    <location>
        <begin position="301"/>
        <end position="321"/>
    </location>
</feature>
<dbReference type="FunFam" id="1.20.58.340:FF:000004">
    <property type="entry name" value="Magnesium transport protein CorA"/>
    <property type="match status" value="1"/>
</dbReference>
<dbReference type="RefSeq" id="WP_150700215.1">
    <property type="nucleotide sequence ID" value="NZ_CABPRZ010000044.1"/>
</dbReference>
<accession>A0A5E4ZGD2</accession>
<keyword evidence="6" id="KW-0460">Magnesium</keyword>
<comment type="similarity">
    <text evidence="2">Belongs to the CorA metal ion transporter (MIT) (TC 1.A.35) family.</text>
</comment>
<evidence type="ECO:0000256" key="6">
    <source>
        <dbReference type="ARBA" id="ARBA00022842"/>
    </source>
</evidence>
<dbReference type="SUPFAM" id="SSF143865">
    <property type="entry name" value="CorA soluble domain-like"/>
    <property type="match status" value="1"/>
</dbReference>
<dbReference type="CDD" id="cd12830">
    <property type="entry name" value="MtCorA-like"/>
    <property type="match status" value="1"/>
</dbReference>
<keyword evidence="14" id="KW-1185">Reference proteome</keyword>
<keyword evidence="3" id="KW-0813">Transport</keyword>
<evidence type="ECO:0000256" key="9">
    <source>
        <dbReference type="ARBA" id="ARBA00023136"/>
    </source>
</evidence>
<dbReference type="PROSITE" id="PS00018">
    <property type="entry name" value="EF_HAND_1"/>
    <property type="match status" value="1"/>
</dbReference>
<evidence type="ECO:0000313" key="13">
    <source>
        <dbReference type="EMBL" id="VVE59562.1"/>
    </source>
</evidence>
<keyword evidence="7 12" id="KW-1133">Transmembrane helix</keyword>
<comment type="function">
    <text evidence="11">Mediates influx of magnesium ions. Alternates between open and closed states. Activated by low cytoplasmic Mg(2+) levels. Inactive when cytoplasmic Mg(2+) levels are high.</text>
</comment>
<dbReference type="GO" id="GO:0005886">
    <property type="term" value="C:plasma membrane"/>
    <property type="evidence" value="ECO:0007669"/>
    <property type="project" value="UniProtKB-SubCell"/>
</dbReference>
<dbReference type="GO" id="GO:0000287">
    <property type="term" value="F:magnesium ion binding"/>
    <property type="evidence" value="ECO:0007669"/>
    <property type="project" value="TreeGrafter"/>
</dbReference>
<evidence type="ECO:0000256" key="3">
    <source>
        <dbReference type="ARBA" id="ARBA00022448"/>
    </source>
</evidence>
<evidence type="ECO:0000256" key="10">
    <source>
        <dbReference type="ARBA" id="ARBA00034269"/>
    </source>
</evidence>
<comment type="catalytic activity">
    <reaction evidence="10">
        <text>Mg(2+)(in) = Mg(2+)(out)</text>
        <dbReference type="Rhea" id="RHEA:29827"/>
        <dbReference type="ChEBI" id="CHEBI:18420"/>
    </reaction>
</comment>
<dbReference type="EMBL" id="CABPRZ010000044">
    <property type="protein sequence ID" value="VVE59562.1"/>
    <property type="molecule type" value="Genomic_DNA"/>
</dbReference>
<evidence type="ECO:0000313" key="14">
    <source>
        <dbReference type="Proteomes" id="UP000414233"/>
    </source>
</evidence>
<evidence type="ECO:0000256" key="12">
    <source>
        <dbReference type="SAM" id="Phobius"/>
    </source>
</evidence>
<evidence type="ECO:0000256" key="1">
    <source>
        <dbReference type="ARBA" id="ARBA00004651"/>
    </source>
</evidence>
<proteinExistence type="inferred from homology"/>
<keyword evidence="8" id="KW-0406">Ion transport</keyword>
<dbReference type="GO" id="GO:0015095">
    <property type="term" value="F:magnesium ion transmembrane transporter activity"/>
    <property type="evidence" value="ECO:0007669"/>
    <property type="project" value="TreeGrafter"/>
</dbReference>
<keyword evidence="9 12" id="KW-0472">Membrane</keyword>
<dbReference type="InterPro" id="IPR002523">
    <property type="entry name" value="MgTranspt_CorA/ZnTranspt_ZntB"/>
</dbReference>
<sequence length="327" mass="36987">MLVNCAAYEDGRKIADITPDEIGRYLARPGCFVWVALKDPGPGELSALQHQFRLHELAVEDARHGHQRPKIETYGDSLFTVLHVIEEDADGDGELNTGEVAIFAGHNYVLSVRQHSERGFADVRARCEREPHLLRQGPVFVLYALMDSVVDRYFPLFDVLEAELEAIEAHIFQPTNTSKGRLIIEDLYGLKRRLVTLQHACVPLMESVSKLFGAVAPKLCGGMQEYFRDVYDHLQRIVRNIDLLREMVNTAIQVNLGMISLAENETTKRLGAFAALFAVPTMIAGIYGMNFSDIPELKFPYGYPICIVSMVAIDIFLFWRFRKIGWL</sequence>
<evidence type="ECO:0000256" key="5">
    <source>
        <dbReference type="ARBA" id="ARBA00022692"/>
    </source>
</evidence>
<protein>
    <submittedName>
        <fullName evidence="13">Magnesium transporter</fullName>
    </submittedName>
</protein>
<dbReference type="Gene3D" id="1.20.58.340">
    <property type="entry name" value="Magnesium transport protein CorA, transmembrane region"/>
    <property type="match status" value="2"/>
</dbReference>